<keyword evidence="7" id="KW-0813">Transport</keyword>
<comment type="caution">
    <text evidence="9">The sequence shown here is derived from an EMBL/GenBank/DDBJ whole genome shotgun (WGS) entry which is preliminary data.</text>
</comment>
<keyword evidence="10" id="KW-1185">Reference proteome</keyword>
<evidence type="ECO:0000313" key="9">
    <source>
        <dbReference type="EMBL" id="EBA07792.1"/>
    </source>
</evidence>
<feature type="transmembrane region" description="Helical" evidence="7">
    <location>
        <begin position="227"/>
        <end position="245"/>
    </location>
</feature>
<evidence type="ECO:0000256" key="6">
    <source>
        <dbReference type="ARBA" id="ARBA00023136"/>
    </source>
</evidence>
<feature type="transmembrane region" description="Helical" evidence="7">
    <location>
        <begin position="141"/>
        <end position="167"/>
    </location>
</feature>
<feature type="transmembrane region" description="Helical" evidence="7">
    <location>
        <begin position="6"/>
        <end position="39"/>
    </location>
</feature>
<dbReference type="InterPro" id="IPR004681">
    <property type="entry name" value="TRAP_DctM"/>
</dbReference>
<feature type="transmembrane region" description="Helical" evidence="7">
    <location>
        <begin position="403"/>
        <end position="425"/>
    </location>
</feature>
<comment type="caution">
    <text evidence="7">Lacks conserved residue(s) required for the propagation of feature annotation.</text>
</comment>
<evidence type="ECO:0000256" key="2">
    <source>
        <dbReference type="ARBA" id="ARBA00022475"/>
    </source>
</evidence>
<evidence type="ECO:0000256" key="3">
    <source>
        <dbReference type="ARBA" id="ARBA00022519"/>
    </source>
</evidence>
<dbReference type="EMBL" id="AAYA01000007">
    <property type="protein sequence ID" value="EBA07792.1"/>
    <property type="molecule type" value="Genomic_DNA"/>
</dbReference>
<keyword evidence="6 7" id="KW-0472">Membrane</keyword>
<dbReference type="PANTHER" id="PTHR33362:SF5">
    <property type="entry name" value="C4-DICARBOXYLATE TRAP TRANSPORTER LARGE PERMEASE PROTEIN DCTM"/>
    <property type="match status" value="1"/>
</dbReference>
<feature type="transmembrane region" description="Helical" evidence="7">
    <location>
        <begin position="173"/>
        <end position="197"/>
    </location>
</feature>
<dbReference type="AlphaFoldDB" id="A3K493"/>
<evidence type="ECO:0000259" key="8">
    <source>
        <dbReference type="Pfam" id="PF06808"/>
    </source>
</evidence>
<gene>
    <name evidence="9" type="ORF">SSE37_01025</name>
</gene>
<keyword evidence="2" id="KW-1003">Cell membrane</keyword>
<feature type="transmembrane region" description="Helical" evidence="7">
    <location>
        <begin position="366"/>
        <end position="391"/>
    </location>
</feature>
<dbReference type="GO" id="GO:0005886">
    <property type="term" value="C:plasma membrane"/>
    <property type="evidence" value="ECO:0007669"/>
    <property type="project" value="UniProtKB-SubCell"/>
</dbReference>
<comment type="function">
    <text evidence="7">Part of the tripartite ATP-independent periplasmic (TRAP) transport system.</text>
</comment>
<feature type="domain" description="TRAP C4-dicarboxylate transport system permease DctM subunit" evidence="8">
    <location>
        <begin position="12"/>
        <end position="428"/>
    </location>
</feature>
<feature type="transmembrane region" description="Helical" evidence="7">
    <location>
        <begin position="60"/>
        <end position="85"/>
    </location>
</feature>
<organism evidence="9 10">
    <name type="scientific">Sagittula stellata (strain ATCC 700073 / DSM 11524 / E-37)</name>
    <dbReference type="NCBI Taxonomy" id="388399"/>
    <lineage>
        <taxon>Bacteria</taxon>
        <taxon>Pseudomonadati</taxon>
        <taxon>Pseudomonadota</taxon>
        <taxon>Alphaproteobacteria</taxon>
        <taxon>Rhodobacterales</taxon>
        <taxon>Roseobacteraceae</taxon>
        <taxon>Sagittula</taxon>
    </lineage>
</organism>
<accession>A3K493</accession>
<name>A3K493_SAGS3</name>
<proteinExistence type="inferred from homology"/>
<feature type="transmembrane region" description="Helical" evidence="7">
    <location>
        <begin position="343"/>
        <end position="360"/>
    </location>
</feature>
<dbReference type="RefSeq" id="WP_005859409.1">
    <property type="nucleotide sequence ID" value="NZ_AAYA01000007.1"/>
</dbReference>
<dbReference type="PIRSF" id="PIRSF006066">
    <property type="entry name" value="HI0050"/>
    <property type="match status" value="1"/>
</dbReference>
<evidence type="ECO:0000256" key="7">
    <source>
        <dbReference type="RuleBase" id="RU369079"/>
    </source>
</evidence>
<dbReference type="OrthoDB" id="9790209at2"/>
<comment type="subcellular location">
    <subcellularLocation>
        <location evidence="1 7">Cell inner membrane</location>
        <topology evidence="1 7">Multi-pass membrane protein</topology>
    </subcellularLocation>
</comment>
<dbReference type="eggNOG" id="COG1593">
    <property type="taxonomic scope" value="Bacteria"/>
</dbReference>
<dbReference type="PANTHER" id="PTHR33362">
    <property type="entry name" value="SIALIC ACID TRAP TRANSPORTER PERMEASE PROTEIN SIAT-RELATED"/>
    <property type="match status" value="1"/>
</dbReference>
<dbReference type="GO" id="GO:0022857">
    <property type="term" value="F:transmembrane transporter activity"/>
    <property type="evidence" value="ECO:0007669"/>
    <property type="project" value="UniProtKB-UniRule"/>
</dbReference>
<keyword evidence="5 7" id="KW-1133">Transmembrane helix</keyword>
<comment type="similarity">
    <text evidence="7">Belongs to the TRAP transporter large permease family.</text>
</comment>
<evidence type="ECO:0000313" key="10">
    <source>
        <dbReference type="Proteomes" id="UP000005713"/>
    </source>
</evidence>
<protein>
    <recommendedName>
        <fullName evidence="7">TRAP transporter large permease protein</fullName>
    </recommendedName>
</protein>
<feature type="transmembrane region" description="Helical" evidence="7">
    <location>
        <begin position="314"/>
        <end position="336"/>
    </location>
</feature>
<evidence type="ECO:0000256" key="4">
    <source>
        <dbReference type="ARBA" id="ARBA00022692"/>
    </source>
</evidence>
<feature type="transmembrane region" description="Helical" evidence="7">
    <location>
        <begin position="281"/>
        <end position="302"/>
    </location>
</feature>
<dbReference type="InterPro" id="IPR010656">
    <property type="entry name" value="DctM"/>
</dbReference>
<dbReference type="Pfam" id="PF06808">
    <property type="entry name" value="DctM"/>
    <property type="match status" value="1"/>
</dbReference>
<dbReference type="Proteomes" id="UP000005713">
    <property type="component" value="Unassembled WGS sequence"/>
</dbReference>
<evidence type="ECO:0000256" key="1">
    <source>
        <dbReference type="ARBA" id="ARBA00004429"/>
    </source>
</evidence>
<comment type="subunit">
    <text evidence="7">The complex comprises the extracytoplasmic solute receptor protein and the two transmembrane proteins.</text>
</comment>
<reference evidence="9 10" key="1">
    <citation type="submission" date="2006-06" db="EMBL/GenBank/DDBJ databases">
        <authorList>
            <person name="Moran M.A."/>
            <person name="Ferriera S."/>
            <person name="Johnson J."/>
            <person name="Kravitz S."/>
            <person name="Beeson K."/>
            <person name="Sutton G."/>
            <person name="Rogers Y.-H."/>
            <person name="Friedman R."/>
            <person name="Frazier M."/>
            <person name="Venter J.C."/>
        </authorList>
    </citation>
    <scope>NUCLEOTIDE SEQUENCE [LARGE SCALE GENOMIC DNA]</scope>
    <source>
        <strain evidence="9 10">E-37</strain>
    </source>
</reference>
<sequence>MDGLTLSLICLAAVLVLIALRMPIGVALPVVSLVGFWYLKGTATALSVVREAPYAFAANWDLSAIPMFVLMGSIVFASGIAGALFHSARLWLSGLPGGLAVAANIASAGFAAGCGSSMASAAAMSRLAVPEMRKAGYQDGLATGVVASAGTIAALIPPSILLVLYGIFAETSIADLLIAGIIPGILTALAYTFMIIVRCSLQPDLAPKVDIDIENLRRERWRSLGQIWPLIVIIVAIIGGIYTGSITPTEAGAAGSLLALVMAVLQRRIDLKGFLGAVREAMVTTAQIFFVGIGALMFTRLLSLSGASQMLSDMIAPLGLDPVLIILAISVIYLILGMFLDPIGIMLITMPVFIPLIQAMDMNMIWFGVIVVKFIEIGMLTPPLGFNVFVVKGVVGESISLGTIFRGVGWFLVCDVVVVALMIIFPELSTFLPDLM</sequence>
<keyword evidence="3 7" id="KW-0997">Cell inner membrane</keyword>
<keyword evidence="4 7" id="KW-0812">Transmembrane</keyword>
<dbReference type="NCBIfam" id="TIGR00786">
    <property type="entry name" value="dctM"/>
    <property type="match status" value="1"/>
</dbReference>
<evidence type="ECO:0000256" key="5">
    <source>
        <dbReference type="ARBA" id="ARBA00022989"/>
    </source>
</evidence>